<feature type="domain" description="HTH merR-type" evidence="2">
    <location>
        <begin position="1"/>
        <end position="70"/>
    </location>
</feature>
<dbReference type="SMART" id="SM00422">
    <property type="entry name" value="HTH_MERR"/>
    <property type="match status" value="1"/>
</dbReference>
<reference evidence="3 4" key="1">
    <citation type="submission" date="2015-01" db="EMBL/GenBank/DDBJ databases">
        <title>Deinococcus puniceus/DY1/ whole genome sequencing.</title>
        <authorList>
            <person name="Kim M.K."/>
            <person name="Srinivasan S."/>
            <person name="Lee J.-J."/>
        </authorList>
    </citation>
    <scope>NUCLEOTIDE SEQUENCE [LARGE SCALE GENOMIC DNA]</scope>
    <source>
        <strain evidence="3 4">DY1</strain>
    </source>
</reference>
<dbReference type="Proteomes" id="UP000077363">
    <property type="component" value="Chromosome"/>
</dbReference>
<dbReference type="GO" id="GO:0003700">
    <property type="term" value="F:DNA-binding transcription factor activity"/>
    <property type="evidence" value="ECO:0007669"/>
    <property type="project" value="InterPro"/>
</dbReference>
<dbReference type="Gene3D" id="1.10.1660.10">
    <property type="match status" value="1"/>
</dbReference>
<dbReference type="PANTHER" id="PTHR30204:SF97">
    <property type="entry name" value="MERR FAMILY REGULATORY PROTEIN"/>
    <property type="match status" value="1"/>
</dbReference>
<dbReference type="KEGG" id="dpu:SU48_10630"/>
<dbReference type="STRING" id="1182568.SU48_10630"/>
<keyword evidence="1" id="KW-0238">DNA-binding</keyword>
<proteinExistence type="predicted"/>
<dbReference type="PANTHER" id="PTHR30204">
    <property type="entry name" value="REDOX-CYCLING DRUG-SENSING TRANSCRIPTIONAL ACTIVATOR SOXR"/>
    <property type="match status" value="1"/>
</dbReference>
<evidence type="ECO:0000259" key="2">
    <source>
        <dbReference type="PROSITE" id="PS50937"/>
    </source>
</evidence>
<accession>A0A172TD35</accession>
<dbReference type="Gene3D" id="3.20.80.10">
    <property type="entry name" value="Regulatory factor, effector binding domain"/>
    <property type="match status" value="1"/>
</dbReference>
<evidence type="ECO:0000313" key="3">
    <source>
        <dbReference type="EMBL" id="ANE44938.1"/>
    </source>
</evidence>
<dbReference type="Pfam" id="PF13411">
    <property type="entry name" value="MerR_1"/>
    <property type="match status" value="1"/>
</dbReference>
<name>A0A172TD35_9DEIO</name>
<dbReference type="PROSITE" id="PS00552">
    <property type="entry name" value="HTH_MERR_1"/>
    <property type="match status" value="1"/>
</dbReference>
<dbReference type="GO" id="GO:0003677">
    <property type="term" value="F:DNA binding"/>
    <property type="evidence" value="ECO:0007669"/>
    <property type="project" value="UniProtKB-KW"/>
</dbReference>
<evidence type="ECO:0000313" key="4">
    <source>
        <dbReference type="Proteomes" id="UP000077363"/>
    </source>
</evidence>
<dbReference type="InterPro" id="IPR000551">
    <property type="entry name" value="MerR-type_HTH_dom"/>
</dbReference>
<organism evidence="3 4">
    <name type="scientific">Deinococcus puniceus</name>
    <dbReference type="NCBI Taxonomy" id="1182568"/>
    <lineage>
        <taxon>Bacteria</taxon>
        <taxon>Thermotogati</taxon>
        <taxon>Deinococcota</taxon>
        <taxon>Deinococci</taxon>
        <taxon>Deinococcales</taxon>
        <taxon>Deinococcaceae</taxon>
        <taxon>Deinococcus</taxon>
    </lineage>
</organism>
<dbReference type="InterPro" id="IPR047057">
    <property type="entry name" value="MerR_fam"/>
</dbReference>
<gene>
    <name evidence="3" type="ORF">SU48_10630</name>
</gene>
<evidence type="ECO:0000256" key="1">
    <source>
        <dbReference type="ARBA" id="ARBA00023125"/>
    </source>
</evidence>
<dbReference type="EMBL" id="CP011387">
    <property type="protein sequence ID" value="ANE44938.1"/>
    <property type="molecule type" value="Genomic_DNA"/>
</dbReference>
<dbReference type="InterPro" id="IPR009061">
    <property type="entry name" value="DNA-bd_dom_put_sf"/>
</dbReference>
<dbReference type="PROSITE" id="PS50937">
    <property type="entry name" value="HTH_MERR_2"/>
    <property type="match status" value="1"/>
</dbReference>
<sequence>MTIGAFSRLSRLSLKALRLYDALGLLPPAQVDPASGYRLYSAQQLERARAIGLLRQLELPLPQIQSLLDAPPAQRGAMLHAIWQELEHLHQQRRALAEYLIRQTYKQRQEAAEMTQTDSLPVQQRQVPEQRFATLTRRVYVDQLSDVIRQGLGQLHALAGPQATGPSVVIYHGEVNADSDGPIEMCVPYAGTLTAPDGVTLRTEPAHAEAFVTLTKQQFQFPAILHAYDAADAYAKAHGTSGPLACREVYHTDWDAAGEDDLVGDVARPFLPAGRESDELRSEA</sequence>
<dbReference type="AlphaFoldDB" id="A0A172TD35"/>
<keyword evidence="4" id="KW-1185">Reference proteome</keyword>
<dbReference type="InterPro" id="IPR011256">
    <property type="entry name" value="Reg_factor_effector_dom_sf"/>
</dbReference>
<dbReference type="SUPFAM" id="SSF46955">
    <property type="entry name" value="Putative DNA-binding domain"/>
    <property type="match status" value="1"/>
</dbReference>
<protein>
    <submittedName>
        <fullName evidence="3">MerR family transcriptional regulator</fullName>
    </submittedName>
</protein>
<dbReference type="CDD" id="cd01107">
    <property type="entry name" value="HTH_BmrR"/>
    <property type="match status" value="1"/>
</dbReference>
<dbReference type="PATRIC" id="fig|1182568.3.peg.2208"/>